<keyword evidence="2" id="KW-1185">Reference proteome</keyword>
<dbReference type="AlphaFoldDB" id="A0A8S1L3I2"/>
<organism evidence="1 2">
    <name type="scientific">Paramecium sonneborni</name>
    <dbReference type="NCBI Taxonomy" id="65129"/>
    <lineage>
        <taxon>Eukaryota</taxon>
        <taxon>Sar</taxon>
        <taxon>Alveolata</taxon>
        <taxon>Ciliophora</taxon>
        <taxon>Intramacronucleata</taxon>
        <taxon>Oligohymenophorea</taxon>
        <taxon>Peniculida</taxon>
        <taxon>Parameciidae</taxon>
        <taxon>Paramecium</taxon>
    </lineage>
</organism>
<accession>A0A8S1L3I2</accession>
<protein>
    <submittedName>
        <fullName evidence="1">Uncharacterized protein</fullName>
    </submittedName>
</protein>
<dbReference type="Proteomes" id="UP000692954">
    <property type="component" value="Unassembled WGS sequence"/>
</dbReference>
<evidence type="ECO:0000313" key="1">
    <source>
        <dbReference type="EMBL" id="CAD8059276.1"/>
    </source>
</evidence>
<sequence>MFDLQTIVDAYKAQQIQIPYRKILFIIKMNNQKQIAERGNCIETCLKSRIKQLSKYIQFTQIVNEKLKQQK</sequence>
<name>A0A8S1L3I2_9CILI</name>
<comment type="caution">
    <text evidence="1">The sequence shown here is derived from an EMBL/GenBank/DDBJ whole genome shotgun (WGS) entry which is preliminary data.</text>
</comment>
<dbReference type="EMBL" id="CAJJDN010000013">
    <property type="protein sequence ID" value="CAD8059276.1"/>
    <property type="molecule type" value="Genomic_DNA"/>
</dbReference>
<evidence type="ECO:0000313" key="2">
    <source>
        <dbReference type="Proteomes" id="UP000692954"/>
    </source>
</evidence>
<gene>
    <name evidence="1" type="ORF">PSON_ATCC_30995.1.T0130143</name>
</gene>
<proteinExistence type="predicted"/>
<reference evidence="1" key="1">
    <citation type="submission" date="2021-01" db="EMBL/GenBank/DDBJ databases">
        <authorList>
            <consortium name="Genoscope - CEA"/>
            <person name="William W."/>
        </authorList>
    </citation>
    <scope>NUCLEOTIDE SEQUENCE</scope>
</reference>